<gene>
    <name evidence="1" type="ORF">RF11_01466</name>
</gene>
<comment type="caution">
    <text evidence="1">The sequence shown here is derived from an EMBL/GenBank/DDBJ whole genome shotgun (WGS) entry which is preliminary data.</text>
</comment>
<dbReference type="AlphaFoldDB" id="A0A0C2MHW0"/>
<protein>
    <submittedName>
        <fullName evidence="1">Uncharacterized protein</fullName>
    </submittedName>
</protein>
<organism evidence="1 2">
    <name type="scientific">Thelohanellus kitauei</name>
    <name type="common">Myxosporean</name>
    <dbReference type="NCBI Taxonomy" id="669202"/>
    <lineage>
        <taxon>Eukaryota</taxon>
        <taxon>Metazoa</taxon>
        <taxon>Cnidaria</taxon>
        <taxon>Myxozoa</taxon>
        <taxon>Myxosporea</taxon>
        <taxon>Bivalvulida</taxon>
        <taxon>Platysporina</taxon>
        <taxon>Myxobolidae</taxon>
        <taxon>Thelohanellus</taxon>
    </lineage>
</organism>
<proteinExistence type="predicted"/>
<reference evidence="1 2" key="1">
    <citation type="journal article" date="2014" name="Genome Biol. Evol.">
        <title>The genome of the myxosporean Thelohanellus kitauei shows adaptations to nutrient acquisition within its fish host.</title>
        <authorList>
            <person name="Yang Y."/>
            <person name="Xiong J."/>
            <person name="Zhou Z."/>
            <person name="Huo F."/>
            <person name="Miao W."/>
            <person name="Ran C."/>
            <person name="Liu Y."/>
            <person name="Zhang J."/>
            <person name="Feng J."/>
            <person name="Wang M."/>
            <person name="Wang M."/>
            <person name="Wang L."/>
            <person name="Yao B."/>
        </authorList>
    </citation>
    <scope>NUCLEOTIDE SEQUENCE [LARGE SCALE GENOMIC DNA]</scope>
    <source>
        <strain evidence="1">Wuqing</strain>
    </source>
</reference>
<sequence>MPINLPRNNYHCFSCIISVHFNYLFINRVSAYEVFQSLISESIGKVVNCQQRLLLSQNCFSSRSTTRGYTAAVYLCLMGSRDQCGHPSAAEEYRSVSKYPEGKLAFKIRSGACGFVFLARAS</sequence>
<accession>A0A0C2MHW0</accession>
<evidence type="ECO:0000313" key="1">
    <source>
        <dbReference type="EMBL" id="KII63980.1"/>
    </source>
</evidence>
<name>A0A0C2MHW0_THEKT</name>
<evidence type="ECO:0000313" key="2">
    <source>
        <dbReference type="Proteomes" id="UP000031668"/>
    </source>
</evidence>
<keyword evidence="2" id="KW-1185">Reference proteome</keyword>
<dbReference type="EMBL" id="JWZT01004481">
    <property type="protein sequence ID" value="KII63980.1"/>
    <property type="molecule type" value="Genomic_DNA"/>
</dbReference>
<dbReference type="Proteomes" id="UP000031668">
    <property type="component" value="Unassembled WGS sequence"/>
</dbReference>